<sequence length="166" mass="18144">MTDTTSQNTLTHLDEQGRARMVDVSKKAVSNRIAIAKGQVLMTPETLQKIADGDHAKGDVLAVARVAGIMAAKKCPELIPMCHPLLLNHVEVNFVMDWDRSRVLIEASCGLEARTGVEMEALTAVSVAGLTIYDMCKAVDKHMVIGEIHLSYKEGGKSGDFHWDKE</sequence>
<dbReference type="SUPFAM" id="SSF55040">
    <property type="entry name" value="Molybdenum cofactor biosynthesis protein C, MoaC"/>
    <property type="match status" value="1"/>
</dbReference>
<keyword evidence="4 7" id="KW-0501">Molybdenum cofactor biosynthesis</keyword>
<dbReference type="EMBL" id="BMIY01000001">
    <property type="protein sequence ID" value="GGG49342.1"/>
    <property type="molecule type" value="Genomic_DNA"/>
</dbReference>
<dbReference type="InterPro" id="IPR047594">
    <property type="entry name" value="MoaC_bact/euk"/>
</dbReference>
<dbReference type="InterPro" id="IPR036522">
    <property type="entry name" value="MoaC_sf"/>
</dbReference>
<dbReference type="GO" id="GO:0061799">
    <property type="term" value="F:cyclic pyranopterin monophosphate synthase activity"/>
    <property type="evidence" value="ECO:0007669"/>
    <property type="project" value="UniProtKB-UniRule"/>
</dbReference>
<dbReference type="InterPro" id="IPR050105">
    <property type="entry name" value="MoCo_biosynth_MoaA/MoaC"/>
</dbReference>
<proteinExistence type="inferred from homology"/>
<dbReference type="OrthoDB" id="9794429at2"/>
<keyword evidence="5 7" id="KW-0456">Lyase</keyword>
<dbReference type="HAMAP" id="MF_01224_B">
    <property type="entry name" value="MoaC_B"/>
    <property type="match status" value="1"/>
</dbReference>
<reference evidence="9" key="1">
    <citation type="journal article" date="2014" name="Int. J. Syst. Evol. Microbiol.">
        <title>Complete genome sequence of Corynebacterium casei LMG S-19264T (=DSM 44701T), isolated from a smear-ripened cheese.</title>
        <authorList>
            <consortium name="US DOE Joint Genome Institute (JGI-PGF)"/>
            <person name="Walter F."/>
            <person name="Albersmeier A."/>
            <person name="Kalinowski J."/>
            <person name="Ruckert C."/>
        </authorList>
    </citation>
    <scope>NUCLEOTIDE SEQUENCE</scope>
    <source>
        <strain evidence="9">CGMCC 1.15425</strain>
    </source>
</reference>
<evidence type="ECO:0000256" key="4">
    <source>
        <dbReference type="ARBA" id="ARBA00023150"/>
    </source>
</evidence>
<dbReference type="PANTHER" id="PTHR22960:SF29">
    <property type="entry name" value="CYCLIC PYRANOPTERIN MONOPHOSPHATE SYNTHASE"/>
    <property type="match status" value="1"/>
</dbReference>
<evidence type="ECO:0000256" key="3">
    <source>
        <dbReference type="ARBA" id="ARBA00012575"/>
    </source>
</evidence>
<evidence type="ECO:0000259" key="8">
    <source>
        <dbReference type="Pfam" id="PF01967"/>
    </source>
</evidence>
<comment type="caution">
    <text evidence="9">The sequence shown here is derived from an EMBL/GenBank/DDBJ whole genome shotgun (WGS) entry which is preliminary data.</text>
</comment>
<evidence type="ECO:0000313" key="9">
    <source>
        <dbReference type="EMBL" id="GGG49342.1"/>
    </source>
</evidence>
<comment type="function">
    <text evidence="6 7">Catalyzes the conversion of (8S)-3',8-cyclo-7,8-dihydroguanosine 5'-triphosphate to cyclic pyranopterin monophosphate (cPMP).</text>
</comment>
<dbReference type="RefSeq" id="WP_068812675.1">
    <property type="nucleotide sequence ID" value="NZ_BMIY01000001.1"/>
</dbReference>
<comment type="similarity">
    <text evidence="7">Belongs to the MoaC family.</text>
</comment>
<comment type="subunit">
    <text evidence="7">Homohexamer; trimer of dimers.</text>
</comment>
<evidence type="ECO:0000256" key="7">
    <source>
        <dbReference type="HAMAP-Rule" id="MF_01224"/>
    </source>
</evidence>
<evidence type="ECO:0000256" key="1">
    <source>
        <dbReference type="ARBA" id="ARBA00001637"/>
    </source>
</evidence>
<dbReference type="CDD" id="cd01420">
    <property type="entry name" value="MoaC_PE"/>
    <property type="match status" value="1"/>
</dbReference>
<dbReference type="InterPro" id="IPR023045">
    <property type="entry name" value="MoaC"/>
</dbReference>
<dbReference type="NCBIfam" id="NF006870">
    <property type="entry name" value="PRK09364.1"/>
    <property type="match status" value="1"/>
</dbReference>
<dbReference type="Gene3D" id="3.30.70.640">
    <property type="entry name" value="Molybdopterin cofactor biosynthesis C (MoaC) domain"/>
    <property type="match status" value="1"/>
</dbReference>
<dbReference type="EC" id="4.6.1.17" evidence="3 7"/>
<dbReference type="Pfam" id="PF01967">
    <property type="entry name" value="MoaC"/>
    <property type="match status" value="1"/>
</dbReference>
<evidence type="ECO:0000313" key="10">
    <source>
        <dbReference type="Proteomes" id="UP000627715"/>
    </source>
</evidence>
<keyword evidence="10" id="KW-1185">Reference proteome</keyword>
<dbReference type="Proteomes" id="UP000627715">
    <property type="component" value="Unassembled WGS sequence"/>
</dbReference>
<comment type="pathway">
    <text evidence="2 7">Cofactor biosynthesis; molybdopterin biosynthesis.</text>
</comment>
<feature type="binding site" evidence="7">
    <location>
        <begin position="81"/>
        <end position="83"/>
    </location>
    <ligand>
        <name>substrate</name>
    </ligand>
</feature>
<evidence type="ECO:0000256" key="6">
    <source>
        <dbReference type="ARBA" id="ARBA00055087"/>
    </source>
</evidence>
<comment type="catalytic activity">
    <reaction evidence="1 7">
        <text>(8S)-3',8-cyclo-7,8-dihydroguanosine 5'-triphosphate = cyclic pyranopterin phosphate + diphosphate</text>
        <dbReference type="Rhea" id="RHEA:49580"/>
        <dbReference type="ChEBI" id="CHEBI:33019"/>
        <dbReference type="ChEBI" id="CHEBI:59648"/>
        <dbReference type="ChEBI" id="CHEBI:131766"/>
        <dbReference type="EC" id="4.6.1.17"/>
    </reaction>
</comment>
<organism evidence="9 10">
    <name type="scientific">Pseudohongiella nitratireducens</name>
    <dbReference type="NCBI Taxonomy" id="1768907"/>
    <lineage>
        <taxon>Bacteria</taxon>
        <taxon>Pseudomonadati</taxon>
        <taxon>Pseudomonadota</taxon>
        <taxon>Gammaproteobacteria</taxon>
        <taxon>Pseudomonadales</taxon>
        <taxon>Pseudohongiellaceae</taxon>
        <taxon>Pseudohongiella</taxon>
    </lineage>
</organism>
<name>A0A917LPE8_9GAMM</name>
<reference evidence="9" key="2">
    <citation type="submission" date="2020-09" db="EMBL/GenBank/DDBJ databases">
        <authorList>
            <person name="Sun Q."/>
            <person name="Zhou Y."/>
        </authorList>
    </citation>
    <scope>NUCLEOTIDE SEQUENCE</scope>
    <source>
        <strain evidence="9">CGMCC 1.15425</strain>
    </source>
</reference>
<evidence type="ECO:0000256" key="2">
    <source>
        <dbReference type="ARBA" id="ARBA00005046"/>
    </source>
</evidence>
<accession>A0A917LPE8</accession>
<feature type="domain" description="Molybdopterin cofactor biosynthesis C (MoaC)" evidence="8">
    <location>
        <begin position="21"/>
        <end position="156"/>
    </location>
</feature>
<dbReference type="PANTHER" id="PTHR22960">
    <property type="entry name" value="MOLYBDOPTERIN COFACTOR SYNTHESIS PROTEIN A"/>
    <property type="match status" value="1"/>
</dbReference>
<gene>
    <name evidence="7 9" type="primary">moaC</name>
    <name evidence="9" type="ORF">GCM10011403_03080</name>
</gene>
<protein>
    <recommendedName>
        <fullName evidence="3 7">Cyclic pyranopterin monophosphate synthase</fullName>
        <ecNumber evidence="3 7">4.6.1.17</ecNumber>
    </recommendedName>
    <alternativeName>
        <fullName evidence="7">Molybdenum cofactor biosynthesis protein C</fullName>
    </alternativeName>
</protein>
<dbReference type="GO" id="GO:0006777">
    <property type="term" value="P:Mo-molybdopterin cofactor biosynthetic process"/>
    <property type="evidence" value="ECO:0007669"/>
    <property type="project" value="UniProtKB-UniRule"/>
</dbReference>
<dbReference type="AlphaFoldDB" id="A0A917LPE8"/>
<dbReference type="NCBIfam" id="TIGR00581">
    <property type="entry name" value="moaC"/>
    <property type="match status" value="1"/>
</dbReference>
<dbReference type="InterPro" id="IPR002820">
    <property type="entry name" value="Mopterin_CF_biosynth-C_dom"/>
</dbReference>
<evidence type="ECO:0000256" key="5">
    <source>
        <dbReference type="ARBA" id="ARBA00023239"/>
    </source>
</evidence>
<feature type="binding site" evidence="7">
    <location>
        <begin position="119"/>
        <end position="120"/>
    </location>
    <ligand>
        <name>substrate</name>
    </ligand>
</feature>
<feature type="active site" evidence="7">
    <location>
        <position position="134"/>
    </location>
</feature>